<name>A0ABD1S2Z4_9LAMI</name>
<keyword evidence="2" id="KW-1185">Reference proteome</keyword>
<comment type="caution">
    <text evidence="1">The sequence shown here is derived from an EMBL/GenBank/DDBJ whole genome shotgun (WGS) entry which is preliminary data.</text>
</comment>
<sequence length="122" mass="14244">MLQRHLPVSLLRKLNTVEWDKWYSGRRPLPESATPWWRCRSTMGAQQQLGRGLKLGDSRTGLEATPIQSKQLELKLITIRVWWFTPIQQLVVSEKEIDVFTPIDQFITLYKYNGYGGLQIRA</sequence>
<dbReference type="AlphaFoldDB" id="A0ABD1S2Z4"/>
<gene>
    <name evidence="1" type="ORF">Fot_38865</name>
</gene>
<dbReference type="Proteomes" id="UP001604277">
    <property type="component" value="Unassembled WGS sequence"/>
</dbReference>
<reference evidence="2" key="1">
    <citation type="submission" date="2024-07" db="EMBL/GenBank/DDBJ databases">
        <title>Two chromosome-level genome assemblies of Korean endemic species Abeliophyllum distichum and Forsythia ovata (Oleaceae).</title>
        <authorList>
            <person name="Jang H."/>
        </authorList>
    </citation>
    <scope>NUCLEOTIDE SEQUENCE [LARGE SCALE GENOMIC DNA]</scope>
</reference>
<evidence type="ECO:0000313" key="2">
    <source>
        <dbReference type="Proteomes" id="UP001604277"/>
    </source>
</evidence>
<proteinExistence type="predicted"/>
<evidence type="ECO:0000313" key="1">
    <source>
        <dbReference type="EMBL" id="KAL2495108.1"/>
    </source>
</evidence>
<dbReference type="EMBL" id="JBFOLJ010000011">
    <property type="protein sequence ID" value="KAL2495108.1"/>
    <property type="molecule type" value="Genomic_DNA"/>
</dbReference>
<protein>
    <submittedName>
        <fullName evidence="1">Uncharacterized protein</fullName>
    </submittedName>
</protein>
<organism evidence="1 2">
    <name type="scientific">Forsythia ovata</name>
    <dbReference type="NCBI Taxonomy" id="205694"/>
    <lineage>
        <taxon>Eukaryota</taxon>
        <taxon>Viridiplantae</taxon>
        <taxon>Streptophyta</taxon>
        <taxon>Embryophyta</taxon>
        <taxon>Tracheophyta</taxon>
        <taxon>Spermatophyta</taxon>
        <taxon>Magnoliopsida</taxon>
        <taxon>eudicotyledons</taxon>
        <taxon>Gunneridae</taxon>
        <taxon>Pentapetalae</taxon>
        <taxon>asterids</taxon>
        <taxon>lamiids</taxon>
        <taxon>Lamiales</taxon>
        <taxon>Oleaceae</taxon>
        <taxon>Forsythieae</taxon>
        <taxon>Forsythia</taxon>
    </lineage>
</organism>
<accession>A0ABD1S2Z4</accession>